<dbReference type="EMBL" id="JBBWWR010000008">
    <property type="protein sequence ID" value="KAK8962504.1"/>
    <property type="molecule type" value="Genomic_DNA"/>
</dbReference>
<proteinExistence type="predicted"/>
<comment type="caution">
    <text evidence="1">The sequence shown here is derived from an EMBL/GenBank/DDBJ whole genome shotgun (WGS) entry which is preliminary data.</text>
</comment>
<accession>A0ABR2MEC2</accession>
<keyword evidence="2" id="KW-1185">Reference proteome</keyword>
<dbReference type="Proteomes" id="UP001412067">
    <property type="component" value="Unassembled WGS sequence"/>
</dbReference>
<evidence type="ECO:0000313" key="2">
    <source>
        <dbReference type="Proteomes" id="UP001412067"/>
    </source>
</evidence>
<evidence type="ECO:0000313" key="1">
    <source>
        <dbReference type="EMBL" id="KAK8962504.1"/>
    </source>
</evidence>
<sequence>MYICGDTGCLPKDGNCTSENGESSWTGFHQLKFHALQMVLRCQVIPDLSHSVIFFSQKCLTSDFLHLHIESWPDSYSPLKFIELEEARPLCIA</sequence>
<name>A0ABR2MEC2_9ASPA</name>
<gene>
    <name evidence="1" type="ORF">KSP40_PGU000294</name>
</gene>
<reference evidence="1 2" key="1">
    <citation type="journal article" date="2022" name="Nat. Plants">
        <title>Genomes of leafy and leafless Platanthera orchids illuminate the evolution of mycoheterotrophy.</title>
        <authorList>
            <person name="Li M.H."/>
            <person name="Liu K.W."/>
            <person name="Li Z."/>
            <person name="Lu H.C."/>
            <person name="Ye Q.L."/>
            <person name="Zhang D."/>
            <person name="Wang J.Y."/>
            <person name="Li Y.F."/>
            <person name="Zhong Z.M."/>
            <person name="Liu X."/>
            <person name="Yu X."/>
            <person name="Liu D.K."/>
            <person name="Tu X.D."/>
            <person name="Liu B."/>
            <person name="Hao Y."/>
            <person name="Liao X.Y."/>
            <person name="Jiang Y.T."/>
            <person name="Sun W.H."/>
            <person name="Chen J."/>
            <person name="Chen Y.Q."/>
            <person name="Ai Y."/>
            <person name="Zhai J.W."/>
            <person name="Wu S.S."/>
            <person name="Zhou Z."/>
            <person name="Hsiao Y.Y."/>
            <person name="Wu W.L."/>
            <person name="Chen Y.Y."/>
            <person name="Lin Y.F."/>
            <person name="Hsu J.L."/>
            <person name="Li C.Y."/>
            <person name="Wang Z.W."/>
            <person name="Zhao X."/>
            <person name="Zhong W.Y."/>
            <person name="Ma X.K."/>
            <person name="Ma L."/>
            <person name="Huang J."/>
            <person name="Chen G.Z."/>
            <person name="Huang M.Z."/>
            <person name="Huang L."/>
            <person name="Peng D.H."/>
            <person name="Luo Y.B."/>
            <person name="Zou S.Q."/>
            <person name="Chen S.P."/>
            <person name="Lan S."/>
            <person name="Tsai W.C."/>
            <person name="Van de Peer Y."/>
            <person name="Liu Z.J."/>
        </authorList>
    </citation>
    <scope>NUCLEOTIDE SEQUENCE [LARGE SCALE GENOMIC DNA]</scope>
    <source>
        <strain evidence="1">Lor288</strain>
    </source>
</reference>
<protein>
    <submittedName>
        <fullName evidence="1">Uncharacterized protein</fullName>
    </submittedName>
</protein>
<organism evidence="1 2">
    <name type="scientific">Platanthera guangdongensis</name>
    <dbReference type="NCBI Taxonomy" id="2320717"/>
    <lineage>
        <taxon>Eukaryota</taxon>
        <taxon>Viridiplantae</taxon>
        <taxon>Streptophyta</taxon>
        <taxon>Embryophyta</taxon>
        <taxon>Tracheophyta</taxon>
        <taxon>Spermatophyta</taxon>
        <taxon>Magnoliopsida</taxon>
        <taxon>Liliopsida</taxon>
        <taxon>Asparagales</taxon>
        <taxon>Orchidaceae</taxon>
        <taxon>Orchidoideae</taxon>
        <taxon>Orchideae</taxon>
        <taxon>Orchidinae</taxon>
        <taxon>Platanthera</taxon>
    </lineage>
</organism>